<proteinExistence type="predicted"/>
<accession>A0A1X2BNI5</accession>
<dbReference type="GeneID" id="93492982"/>
<dbReference type="Proteomes" id="UP000193087">
    <property type="component" value="Unassembled WGS sequence"/>
</dbReference>
<protein>
    <submittedName>
        <fullName evidence="1">Uncharacterized protein</fullName>
    </submittedName>
</protein>
<reference evidence="1 2" key="1">
    <citation type="submission" date="2016-01" db="EMBL/GenBank/DDBJ databases">
        <title>The new phylogeny of the genus Mycobacterium.</title>
        <authorList>
            <person name="Tarcisio F."/>
            <person name="Conor M."/>
            <person name="Antonella G."/>
            <person name="Elisabetta G."/>
            <person name="Giulia F.S."/>
            <person name="Sara T."/>
            <person name="Anna F."/>
            <person name="Clotilde B."/>
            <person name="Roberto B."/>
            <person name="Veronica D.S."/>
            <person name="Fabio R."/>
            <person name="Monica P."/>
            <person name="Olivier J."/>
            <person name="Enrico T."/>
            <person name="Nicola S."/>
        </authorList>
    </citation>
    <scope>NUCLEOTIDE SEQUENCE [LARGE SCALE GENOMIC DNA]</scope>
    <source>
        <strain evidence="1 2">DSM 45176</strain>
    </source>
</reference>
<keyword evidence="2" id="KW-1185">Reference proteome</keyword>
<evidence type="ECO:0000313" key="2">
    <source>
        <dbReference type="Proteomes" id="UP000193087"/>
    </source>
</evidence>
<gene>
    <name evidence="1" type="ORF">AWC22_02955</name>
</gene>
<evidence type="ECO:0000313" key="1">
    <source>
        <dbReference type="EMBL" id="ORW65144.1"/>
    </source>
</evidence>
<organism evidence="1 2">
    <name type="scientific">Mycobacterium riyadhense</name>
    <dbReference type="NCBI Taxonomy" id="486698"/>
    <lineage>
        <taxon>Bacteria</taxon>
        <taxon>Bacillati</taxon>
        <taxon>Actinomycetota</taxon>
        <taxon>Actinomycetes</taxon>
        <taxon>Mycobacteriales</taxon>
        <taxon>Mycobacteriaceae</taxon>
        <taxon>Mycobacterium</taxon>
    </lineage>
</organism>
<dbReference type="STRING" id="486698.AWC22_02955"/>
<dbReference type="EMBL" id="LQPQ01000194">
    <property type="protein sequence ID" value="ORW65144.1"/>
    <property type="molecule type" value="Genomic_DNA"/>
</dbReference>
<dbReference type="RefSeq" id="WP_085252580.1">
    <property type="nucleotide sequence ID" value="NZ_CAJMWJ010000001.1"/>
</dbReference>
<comment type="caution">
    <text evidence="1">The sequence shown here is derived from an EMBL/GenBank/DDBJ whole genome shotgun (WGS) entry which is preliminary data.</text>
</comment>
<sequence>MAVGGRPPSTTTEPTVETPAKFVHLTIPGTGDILVGRLSSLGALTGYAAGTGIRPIRGLAYALGWRPGLLGRC</sequence>
<dbReference type="AlphaFoldDB" id="A0A1X2BNI5"/>
<name>A0A1X2BNI5_9MYCO</name>